<dbReference type="RefSeq" id="WP_141634967.1">
    <property type="nucleotide sequence ID" value="NZ_VIGB01000003.1"/>
</dbReference>
<gene>
    <name evidence="1" type="ORF">E6W39_21930</name>
</gene>
<sequence length="155" mass="16293">MTSYNEISGGHTGAVVQAGVIHGGVQISSGPAVQTASLVTAWTGPNIMNCPMKRSSEPGGHHFHAVVAYNAGIEPVHGASVCVPAPDANLLPGEQPLMLVPVGLIPPGARLEVEIGDQGQFEPQFAVPLEIHFTDAHGVSWSRDDQSRLRSYPDQ</sequence>
<accession>A0A540W5Y1</accession>
<comment type="caution">
    <text evidence="1">The sequence shown here is derived from an EMBL/GenBank/DDBJ whole genome shotgun (WGS) entry which is preliminary data.</text>
</comment>
<keyword evidence="2" id="KW-1185">Reference proteome</keyword>
<name>A0A540W5Y1_9ACTN</name>
<dbReference type="AlphaFoldDB" id="A0A540W5Y1"/>
<proteinExistence type="predicted"/>
<organism evidence="1 2">
    <name type="scientific">Kitasatospora acidiphila</name>
    <dbReference type="NCBI Taxonomy" id="2567942"/>
    <lineage>
        <taxon>Bacteria</taxon>
        <taxon>Bacillati</taxon>
        <taxon>Actinomycetota</taxon>
        <taxon>Actinomycetes</taxon>
        <taxon>Kitasatosporales</taxon>
        <taxon>Streptomycetaceae</taxon>
        <taxon>Kitasatospora</taxon>
    </lineage>
</organism>
<dbReference type="EMBL" id="VIGB01000003">
    <property type="protein sequence ID" value="TQF04393.1"/>
    <property type="molecule type" value="Genomic_DNA"/>
</dbReference>
<evidence type="ECO:0000313" key="1">
    <source>
        <dbReference type="EMBL" id="TQF04393.1"/>
    </source>
</evidence>
<evidence type="ECO:0000313" key="2">
    <source>
        <dbReference type="Proteomes" id="UP000319103"/>
    </source>
</evidence>
<reference evidence="1 2" key="1">
    <citation type="submission" date="2019-06" db="EMBL/GenBank/DDBJ databases">
        <title>Description of Kitasatospora acidophila sp. nov. isolated from pine grove soil, and reclassification of Streptomyces novaecaesareae to Kitasatospora novaeceasareae comb. nov.</title>
        <authorList>
            <person name="Kim M.J."/>
        </authorList>
    </citation>
    <scope>NUCLEOTIDE SEQUENCE [LARGE SCALE GENOMIC DNA]</scope>
    <source>
        <strain evidence="1 2">MMS16-CNU292</strain>
    </source>
</reference>
<protein>
    <submittedName>
        <fullName evidence="1">Uncharacterized protein</fullName>
    </submittedName>
</protein>
<dbReference type="Proteomes" id="UP000319103">
    <property type="component" value="Unassembled WGS sequence"/>
</dbReference>
<dbReference type="OrthoDB" id="3292668at2"/>